<dbReference type="InterPro" id="IPR036259">
    <property type="entry name" value="MFS_trans_sf"/>
</dbReference>
<dbReference type="GO" id="GO:0005886">
    <property type="term" value="C:plasma membrane"/>
    <property type="evidence" value="ECO:0007669"/>
    <property type="project" value="UniProtKB-SubCell"/>
</dbReference>
<feature type="transmembrane region" description="Helical" evidence="8">
    <location>
        <begin position="256"/>
        <end position="278"/>
    </location>
</feature>
<feature type="transmembrane region" description="Helical" evidence="8">
    <location>
        <begin position="68"/>
        <end position="86"/>
    </location>
</feature>
<keyword evidence="5 8" id="KW-0812">Transmembrane</keyword>
<feature type="transmembrane region" description="Helical" evidence="8">
    <location>
        <begin position="215"/>
        <end position="236"/>
    </location>
</feature>
<gene>
    <name evidence="10" type="ORF">AF335_16970</name>
</gene>
<dbReference type="Gene3D" id="1.20.1250.20">
    <property type="entry name" value="MFS general substrate transporter like domains"/>
    <property type="match status" value="1"/>
</dbReference>
<dbReference type="SUPFAM" id="SSF103473">
    <property type="entry name" value="MFS general substrate transporter"/>
    <property type="match status" value="1"/>
</dbReference>
<dbReference type="PROSITE" id="PS50850">
    <property type="entry name" value="MFS"/>
    <property type="match status" value="1"/>
</dbReference>
<dbReference type="InterPro" id="IPR011701">
    <property type="entry name" value="MFS"/>
</dbReference>
<evidence type="ECO:0000259" key="9">
    <source>
        <dbReference type="PROSITE" id="PS50850"/>
    </source>
</evidence>
<dbReference type="PANTHER" id="PTHR23501:SF197">
    <property type="entry name" value="COMD"/>
    <property type="match status" value="1"/>
</dbReference>
<feature type="transmembrane region" description="Helical" evidence="8">
    <location>
        <begin position="38"/>
        <end position="56"/>
    </location>
</feature>
<dbReference type="CDD" id="cd17502">
    <property type="entry name" value="MFS_Azr1_MDR_like"/>
    <property type="match status" value="1"/>
</dbReference>
<keyword evidence="4" id="KW-1003">Cell membrane</keyword>
<dbReference type="OrthoDB" id="7375466at2"/>
<comment type="caution">
    <text evidence="10">The sequence shown here is derived from an EMBL/GenBank/DDBJ whole genome shotgun (WGS) entry which is preliminary data.</text>
</comment>
<dbReference type="GO" id="GO:0022857">
    <property type="term" value="F:transmembrane transporter activity"/>
    <property type="evidence" value="ECO:0007669"/>
    <property type="project" value="InterPro"/>
</dbReference>
<dbReference type="PRINTS" id="PR01036">
    <property type="entry name" value="TCRTETB"/>
</dbReference>
<protein>
    <submittedName>
        <fullName evidence="10">MFS transporter</fullName>
    </submittedName>
</protein>
<evidence type="ECO:0000256" key="3">
    <source>
        <dbReference type="ARBA" id="ARBA00022448"/>
    </source>
</evidence>
<feature type="domain" description="Major facilitator superfamily (MFS) profile" evidence="9">
    <location>
        <begin position="3"/>
        <end position="452"/>
    </location>
</feature>
<evidence type="ECO:0000256" key="4">
    <source>
        <dbReference type="ARBA" id="ARBA00022475"/>
    </source>
</evidence>
<keyword evidence="3" id="KW-0813">Transport</keyword>
<keyword evidence="11" id="KW-1185">Reference proteome</keyword>
<feature type="transmembrane region" description="Helical" evidence="8">
    <location>
        <begin position="348"/>
        <end position="371"/>
    </location>
</feature>
<dbReference type="FunFam" id="1.20.1720.10:FF:000004">
    <property type="entry name" value="EmrB/QacA family drug resistance transporter"/>
    <property type="match status" value="1"/>
</dbReference>
<feature type="transmembrane region" description="Helical" evidence="8">
    <location>
        <begin position="391"/>
        <end position="412"/>
    </location>
</feature>
<feature type="transmembrane region" description="Helical" evidence="8">
    <location>
        <begin position="92"/>
        <end position="114"/>
    </location>
</feature>
<feature type="transmembrane region" description="Helical" evidence="8">
    <location>
        <begin position="298"/>
        <end position="316"/>
    </location>
</feature>
<evidence type="ECO:0000313" key="11">
    <source>
        <dbReference type="Proteomes" id="UP000235945"/>
    </source>
</evidence>
<evidence type="ECO:0000313" key="10">
    <source>
        <dbReference type="EMBL" id="PNE32316.1"/>
    </source>
</evidence>
<evidence type="ECO:0000256" key="8">
    <source>
        <dbReference type="SAM" id="Phobius"/>
    </source>
</evidence>
<name>A0A2N8NU70_STREU</name>
<evidence type="ECO:0000256" key="6">
    <source>
        <dbReference type="ARBA" id="ARBA00022989"/>
    </source>
</evidence>
<keyword evidence="6 8" id="KW-1133">Transmembrane helix</keyword>
<comment type="similarity">
    <text evidence="2">Belongs to the major facilitator superfamily. TCR/Tet family.</text>
</comment>
<feature type="transmembrane region" description="Helical" evidence="8">
    <location>
        <begin position="156"/>
        <end position="178"/>
    </location>
</feature>
<evidence type="ECO:0000256" key="5">
    <source>
        <dbReference type="ARBA" id="ARBA00022692"/>
    </source>
</evidence>
<dbReference type="PANTHER" id="PTHR23501">
    <property type="entry name" value="MAJOR FACILITATOR SUPERFAMILY"/>
    <property type="match status" value="1"/>
</dbReference>
<dbReference type="AlphaFoldDB" id="A0A2N8NU70"/>
<evidence type="ECO:0000256" key="1">
    <source>
        <dbReference type="ARBA" id="ARBA00004651"/>
    </source>
</evidence>
<feature type="transmembrane region" description="Helical" evidence="8">
    <location>
        <begin position="323"/>
        <end position="342"/>
    </location>
</feature>
<sequence>MTVMFPLMLALFLSNLDQTIVAAALPSIGADLRASADISWIVTAYLLTSAVTALVFGKLGDLHGRKKILQFSIVVFLAGSLLSGTANSAPLLALFRALQGIGGGGITSLVLAITGDLASPRQRARHQALLGMTAALALVTGPLLGGAFSEGLSWRWIFYVNLPIGITAFAMVTANLHLPRPAHDSGPVDVPGALVATLFTASVMLFMTWGGHAYAWSSGVVLGLIAFSIVSVPLYVYVEHRTAKPITPLHLFRSTVFSLATAQFFLAALVLFAGMLYVPMFIQTVQHKSAFVAGLYDIPLLLGLVAAAAISGPLITRTGRYKLYPVTGSVLVTLSMLALSHADQDTRPLAMIVPLAVAGAGIGFFVQVCLLAGQNAVGYEDLGTATGVLNFFRTLGGAFGAALFGTILAAGLRSPRPTAAESVTAFQAVFFWTTPSMALALVLALVTQEKPLSEATAASARS</sequence>
<accession>A0A2N8NU70</accession>
<dbReference type="Gene3D" id="1.20.1720.10">
    <property type="entry name" value="Multidrug resistance protein D"/>
    <property type="match status" value="1"/>
</dbReference>
<evidence type="ECO:0000256" key="2">
    <source>
        <dbReference type="ARBA" id="ARBA00007520"/>
    </source>
</evidence>
<feature type="transmembrane region" description="Helical" evidence="8">
    <location>
        <begin position="424"/>
        <end position="446"/>
    </location>
</feature>
<feature type="transmembrane region" description="Helical" evidence="8">
    <location>
        <begin position="190"/>
        <end position="209"/>
    </location>
</feature>
<comment type="subcellular location">
    <subcellularLocation>
        <location evidence="1">Cell membrane</location>
        <topology evidence="1">Multi-pass membrane protein</topology>
    </subcellularLocation>
</comment>
<proteinExistence type="inferred from homology"/>
<reference evidence="11" key="1">
    <citation type="submission" date="2015-07" db="EMBL/GenBank/DDBJ databases">
        <authorList>
            <person name="Graham D.E."/>
            <person name="Giannone R.J."/>
            <person name="Gulvik C.A."/>
            <person name="Hettich R.L."/>
            <person name="Klingeman D.M."/>
            <person name="Mahan K.M."/>
            <person name="Parry R.J."/>
            <person name="Spain J.C."/>
        </authorList>
    </citation>
    <scope>NUCLEOTIDE SEQUENCE [LARGE SCALE GENOMIC DNA]</scope>
    <source>
        <strain evidence="11">ATCC 27428</strain>
    </source>
</reference>
<dbReference type="Pfam" id="PF07690">
    <property type="entry name" value="MFS_1"/>
    <property type="match status" value="1"/>
</dbReference>
<dbReference type="Proteomes" id="UP000235945">
    <property type="component" value="Unassembled WGS sequence"/>
</dbReference>
<dbReference type="InterPro" id="IPR020846">
    <property type="entry name" value="MFS_dom"/>
</dbReference>
<keyword evidence="7 8" id="KW-0472">Membrane</keyword>
<feature type="transmembrane region" description="Helical" evidence="8">
    <location>
        <begin position="126"/>
        <end position="144"/>
    </location>
</feature>
<evidence type="ECO:0000256" key="7">
    <source>
        <dbReference type="ARBA" id="ARBA00023136"/>
    </source>
</evidence>
<dbReference type="EMBL" id="LGUI01000005">
    <property type="protein sequence ID" value="PNE32316.1"/>
    <property type="molecule type" value="Genomic_DNA"/>
</dbReference>
<organism evidence="10 11">
    <name type="scientific">Streptomyces eurocidicus</name>
    <name type="common">Streptoverticillium eurocidicus</name>
    <dbReference type="NCBI Taxonomy" id="66423"/>
    <lineage>
        <taxon>Bacteria</taxon>
        <taxon>Bacillati</taxon>
        <taxon>Actinomycetota</taxon>
        <taxon>Actinomycetes</taxon>
        <taxon>Kitasatosporales</taxon>
        <taxon>Streptomycetaceae</taxon>
        <taxon>Streptomyces</taxon>
    </lineage>
</organism>